<dbReference type="SUPFAM" id="SSF57863">
    <property type="entry name" value="ArfGap/RecO-like zinc finger"/>
    <property type="match status" value="1"/>
</dbReference>
<dbReference type="PRINTS" id="PR00405">
    <property type="entry name" value="REVINTRACTNG"/>
</dbReference>
<evidence type="ECO:0000256" key="3">
    <source>
        <dbReference type="ARBA" id="ARBA00022771"/>
    </source>
</evidence>
<dbReference type="SMART" id="SM00105">
    <property type="entry name" value="ArfGap"/>
    <property type="match status" value="1"/>
</dbReference>
<keyword evidence="1" id="KW-0343">GTPase activation</keyword>
<evidence type="ECO:0000256" key="1">
    <source>
        <dbReference type="ARBA" id="ARBA00022468"/>
    </source>
</evidence>
<dbReference type="InterPro" id="IPR051718">
    <property type="entry name" value="ARF_GTPase-activating"/>
</dbReference>
<keyword evidence="4" id="KW-0862">Zinc</keyword>
<evidence type="ECO:0000256" key="2">
    <source>
        <dbReference type="ARBA" id="ARBA00022723"/>
    </source>
</evidence>
<evidence type="ECO:0000313" key="9">
    <source>
        <dbReference type="Proteomes" id="UP000789739"/>
    </source>
</evidence>
<dbReference type="PROSITE" id="PS50115">
    <property type="entry name" value="ARFGAP"/>
    <property type="match status" value="1"/>
</dbReference>
<dbReference type="PANTHER" id="PTHR45705:SF1">
    <property type="entry name" value="FI20236P1"/>
    <property type="match status" value="1"/>
</dbReference>
<dbReference type="CDD" id="cd08204">
    <property type="entry name" value="ArfGap"/>
    <property type="match status" value="1"/>
</dbReference>
<dbReference type="GO" id="GO:0008270">
    <property type="term" value="F:zinc ion binding"/>
    <property type="evidence" value="ECO:0007669"/>
    <property type="project" value="UniProtKB-KW"/>
</dbReference>
<feature type="compositionally biased region" description="Low complexity" evidence="6">
    <location>
        <begin position="223"/>
        <end position="254"/>
    </location>
</feature>
<feature type="compositionally biased region" description="Polar residues" evidence="6">
    <location>
        <begin position="272"/>
        <end position="287"/>
    </location>
</feature>
<feature type="compositionally biased region" description="Polar residues" evidence="6">
    <location>
        <begin position="183"/>
        <end position="195"/>
    </location>
</feature>
<evidence type="ECO:0000256" key="4">
    <source>
        <dbReference type="ARBA" id="ARBA00022833"/>
    </source>
</evidence>
<keyword evidence="3 5" id="KW-0863">Zinc-finger</keyword>
<dbReference type="GO" id="GO:0005737">
    <property type="term" value="C:cytoplasm"/>
    <property type="evidence" value="ECO:0007669"/>
    <property type="project" value="TreeGrafter"/>
</dbReference>
<dbReference type="GO" id="GO:0005096">
    <property type="term" value="F:GTPase activator activity"/>
    <property type="evidence" value="ECO:0007669"/>
    <property type="project" value="UniProtKB-KW"/>
</dbReference>
<organism evidence="8 9">
    <name type="scientific">Paraglomus brasilianum</name>
    <dbReference type="NCBI Taxonomy" id="144538"/>
    <lineage>
        <taxon>Eukaryota</taxon>
        <taxon>Fungi</taxon>
        <taxon>Fungi incertae sedis</taxon>
        <taxon>Mucoromycota</taxon>
        <taxon>Glomeromycotina</taxon>
        <taxon>Glomeromycetes</taxon>
        <taxon>Paraglomerales</taxon>
        <taxon>Paraglomeraceae</taxon>
        <taxon>Paraglomus</taxon>
    </lineage>
</organism>
<comment type="caution">
    <text evidence="8">The sequence shown here is derived from an EMBL/GenBank/DDBJ whole genome shotgun (WGS) entry which is preliminary data.</text>
</comment>
<accession>A0A9N9CS57</accession>
<dbReference type="EMBL" id="CAJVPI010001382">
    <property type="protein sequence ID" value="CAG8610115.1"/>
    <property type="molecule type" value="Genomic_DNA"/>
</dbReference>
<name>A0A9N9CS57_9GLOM</name>
<keyword evidence="2" id="KW-0479">Metal-binding</keyword>
<feature type="compositionally biased region" description="Polar residues" evidence="6">
    <location>
        <begin position="140"/>
        <end position="160"/>
    </location>
</feature>
<dbReference type="Pfam" id="PF01412">
    <property type="entry name" value="ArfGap"/>
    <property type="match status" value="1"/>
</dbReference>
<proteinExistence type="predicted"/>
<dbReference type="InterPro" id="IPR037278">
    <property type="entry name" value="ARFGAP/RecO"/>
</dbReference>
<evidence type="ECO:0000313" key="8">
    <source>
        <dbReference type="EMBL" id="CAG8610115.1"/>
    </source>
</evidence>
<protein>
    <submittedName>
        <fullName evidence="8">2157_t:CDS:1</fullName>
    </submittedName>
</protein>
<dbReference type="InterPro" id="IPR038508">
    <property type="entry name" value="ArfGAP_dom_sf"/>
</dbReference>
<dbReference type="OrthoDB" id="10266696at2759"/>
<feature type="region of interest" description="Disordered" evidence="6">
    <location>
        <begin position="128"/>
        <end position="287"/>
    </location>
</feature>
<evidence type="ECO:0000256" key="6">
    <source>
        <dbReference type="SAM" id="MobiDB-lite"/>
    </source>
</evidence>
<dbReference type="FunFam" id="1.10.220.150:FF:000009">
    <property type="entry name" value="stromal membrane-associated protein 1 isoform X1"/>
    <property type="match status" value="1"/>
</dbReference>
<dbReference type="PANTHER" id="PTHR45705">
    <property type="entry name" value="FI20236P1"/>
    <property type="match status" value="1"/>
</dbReference>
<dbReference type="InterPro" id="IPR001164">
    <property type="entry name" value="ArfGAP_dom"/>
</dbReference>
<keyword evidence="9" id="KW-1185">Reference proteome</keyword>
<reference evidence="8" key="1">
    <citation type="submission" date="2021-06" db="EMBL/GenBank/DDBJ databases">
        <authorList>
            <person name="Kallberg Y."/>
            <person name="Tangrot J."/>
            <person name="Rosling A."/>
        </authorList>
    </citation>
    <scope>NUCLEOTIDE SEQUENCE</scope>
    <source>
        <strain evidence="8">BR232B</strain>
    </source>
</reference>
<evidence type="ECO:0000256" key="5">
    <source>
        <dbReference type="PROSITE-ProRule" id="PRU00288"/>
    </source>
</evidence>
<dbReference type="Gene3D" id="1.10.220.150">
    <property type="entry name" value="Arf GTPase activating protein"/>
    <property type="match status" value="1"/>
</dbReference>
<dbReference type="Proteomes" id="UP000789739">
    <property type="component" value="Unassembled WGS sequence"/>
</dbReference>
<dbReference type="AlphaFoldDB" id="A0A9N9CS57"/>
<evidence type="ECO:0000259" key="7">
    <source>
        <dbReference type="PROSITE" id="PS50115"/>
    </source>
</evidence>
<sequence>MSTRFQRTANKTLNEQHTKILKECLQRPENRHCADCRRKDPRWASWNLGVFICIRCSGTHRSMGTHISRVKSIDLDSWTPEQVENVRRWGNAKANVYWEANLPSNTKIPESNIDYWIRSKYEAKKWAQKGPIPDPDTLSAGLSAQQEKAASSAPTGSTQEKAAPPIQRSTTPNPGVGDKDNLKSSIMSLYNSSPQMGGGRLSPMTMGQGMYGMKNASQGSLPSQHLQSTTNLSSLNNLSMSNSSSPNLSSPSQQRGAQNVAMPQGGQFFNVFASTTPNQQERSAGDE</sequence>
<gene>
    <name evidence="8" type="ORF">PBRASI_LOCUS8119</name>
</gene>
<feature type="domain" description="Arf-GAP" evidence="7">
    <location>
        <begin position="15"/>
        <end position="126"/>
    </location>
</feature>